<sequence>MLAPPHHPGDPKWKTRREWIKMSAPTNITMPLSAEEAQEDLLRRFKLDDESKEGNAWGEAEYQGTNQGSGWGRNPLESDNGGWSRSGW</sequence>
<protein>
    <submittedName>
        <fullName evidence="2">Uncharacterized protein</fullName>
    </submittedName>
</protein>
<proteinExistence type="predicted"/>
<evidence type="ECO:0000313" key="3">
    <source>
        <dbReference type="Proteomes" id="UP000078561"/>
    </source>
</evidence>
<dbReference type="InParanoid" id="A0A168S671"/>
<name>A0A168S671_ABSGL</name>
<gene>
    <name evidence="2" type="primary">ABSGL_13615.1 scaffold 14267</name>
</gene>
<reference evidence="2" key="1">
    <citation type="submission" date="2016-04" db="EMBL/GenBank/DDBJ databases">
        <authorList>
            <person name="Evans L.H."/>
            <person name="Alamgir A."/>
            <person name="Owens N."/>
            <person name="Weber N.D."/>
            <person name="Virtaneva K."/>
            <person name="Barbian K."/>
            <person name="Babar A."/>
            <person name="Rosenke K."/>
        </authorList>
    </citation>
    <scope>NUCLEOTIDE SEQUENCE [LARGE SCALE GENOMIC DNA]</scope>
    <source>
        <strain evidence="2">CBS 101.48</strain>
    </source>
</reference>
<dbReference type="OrthoDB" id="2252251at2759"/>
<feature type="region of interest" description="Disordered" evidence="1">
    <location>
        <begin position="47"/>
        <end position="88"/>
    </location>
</feature>
<dbReference type="AlphaFoldDB" id="A0A168S671"/>
<dbReference type="OMA" id="KETWEYA"/>
<dbReference type="EMBL" id="LT554871">
    <property type="protein sequence ID" value="SAM07957.1"/>
    <property type="molecule type" value="Genomic_DNA"/>
</dbReference>
<evidence type="ECO:0000313" key="2">
    <source>
        <dbReference type="EMBL" id="SAM07957.1"/>
    </source>
</evidence>
<dbReference type="Proteomes" id="UP000078561">
    <property type="component" value="Unassembled WGS sequence"/>
</dbReference>
<keyword evidence="3" id="KW-1185">Reference proteome</keyword>
<evidence type="ECO:0000256" key="1">
    <source>
        <dbReference type="SAM" id="MobiDB-lite"/>
    </source>
</evidence>
<accession>A0A168S671</accession>
<organism evidence="2">
    <name type="scientific">Absidia glauca</name>
    <name type="common">Pin mould</name>
    <dbReference type="NCBI Taxonomy" id="4829"/>
    <lineage>
        <taxon>Eukaryota</taxon>
        <taxon>Fungi</taxon>
        <taxon>Fungi incertae sedis</taxon>
        <taxon>Mucoromycota</taxon>
        <taxon>Mucoromycotina</taxon>
        <taxon>Mucoromycetes</taxon>
        <taxon>Mucorales</taxon>
        <taxon>Cunninghamellaceae</taxon>
        <taxon>Absidia</taxon>
    </lineage>
</organism>